<dbReference type="eggNOG" id="COG2909">
    <property type="taxonomic scope" value="Bacteria"/>
</dbReference>
<evidence type="ECO:0000256" key="1">
    <source>
        <dbReference type="SAM" id="MobiDB-lite"/>
    </source>
</evidence>
<evidence type="ECO:0000259" key="2">
    <source>
        <dbReference type="PROSITE" id="PS50943"/>
    </source>
</evidence>
<dbReference type="SUPFAM" id="SSF47413">
    <property type="entry name" value="lambda repressor-like DNA-binding domains"/>
    <property type="match status" value="1"/>
</dbReference>
<dbReference type="InterPro" id="IPR011990">
    <property type="entry name" value="TPR-like_helical_dom_sf"/>
</dbReference>
<dbReference type="Pfam" id="PF01381">
    <property type="entry name" value="HTH_3"/>
    <property type="match status" value="1"/>
</dbReference>
<dbReference type="InterPro" id="IPR001387">
    <property type="entry name" value="Cro/C1-type_HTH"/>
</dbReference>
<dbReference type="InterPro" id="IPR010982">
    <property type="entry name" value="Lambda_DNA-bd_dom_sf"/>
</dbReference>
<dbReference type="Proteomes" id="UP000019277">
    <property type="component" value="Unassembled WGS sequence"/>
</dbReference>
<gene>
    <name evidence="3" type="ORF">UO65_0942</name>
</gene>
<organism evidence="3 4">
    <name type="scientific">Actinokineospora spheciospongiae</name>
    <dbReference type="NCBI Taxonomy" id="909613"/>
    <lineage>
        <taxon>Bacteria</taxon>
        <taxon>Bacillati</taxon>
        <taxon>Actinomycetota</taxon>
        <taxon>Actinomycetes</taxon>
        <taxon>Pseudonocardiales</taxon>
        <taxon>Pseudonocardiaceae</taxon>
        <taxon>Actinokineospora</taxon>
    </lineage>
</organism>
<reference evidence="3 4" key="1">
    <citation type="journal article" date="2014" name="Genome Announc.">
        <title>Draft Genome Sequence of the Antitrypanosomally Active Sponge-Associated Bacterium Actinokineospora sp. Strain EG49.</title>
        <authorList>
            <person name="Harjes J."/>
            <person name="Ryu T."/>
            <person name="Abdelmohsen U.R."/>
            <person name="Moitinho-Silva L."/>
            <person name="Horn H."/>
            <person name="Ravasi T."/>
            <person name="Hentschel U."/>
        </authorList>
    </citation>
    <scope>NUCLEOTIDE SEQUENCE [LARGE SCALE GENOMIC DNA]</scope>
    <source>
        <strain evidence="3 4">EG49</strain>
    </source>
</reference>
<sequence>MSQRDLVADGGTVSASYVSLLEAGNRVPTLEVVHQLARTLGVRPRDLAGDSWPDDGAPPTPRTSEHDSGQLMTRILTQSAFASGDLVDARRHAEDAFDRARQHGESTSIIESGMSLQRILGMTNEHRQRLAVLDELAKVADTAGLETIQLSISIDLATACRAVGELNRARALLSETQHALVVSPLAGTAEEVRLYAVQISVLCDLDESPLALDLIDPMLAAATTLDSPATSGRAYWTAAVALGRAGMRADALSHLEKARDSLNGSMPVQDWLRFCRAAASIQLDCGGDLEEVRKLIADARSAQRTLSMSTDRDEVDSLQARFELASGAPREAMRISQAVLDRAEVAGYELLRLRRTLALAAQEAGEVEVAIASLRTLAADAEDEGALSIAVWAWKRLESLRDR</sequence>
<dbReference type="EMBL" id="AYXG01000037">
    <property type="protein sequence ID" value="EWC63747.1"/>
    <property type="molecule type" value="Genomic_DNA"/>
</dbReference>
<dbReference type="Gene3D" id="1.25.40.10">
    <property type="entry name" value="Tetratricopeptide repeat domain"/>
    <property type="match status" value="1"/>
</dbReference>
<dbReference type="CDD" id="cd00093">
    <property type="entry name" value="HTH_XRE"/>
    <property type="match status" value="1"/>
</dbReference>
<dbReference type="PROSITE" id="PS50943">
    <property type="entry name" value="HTH_CROC1"/>
    <property type="match status" value="1"/>
</dbReference>
<comment type="caution">
    <text evidence="3">The sequence shown here is derived from an EMBL/GenBank/DDBJ whole genome shotgun (WGS) entry which is preliminary data.</text>
</comment>
<feature type="domain" description="HTH cro/C1-type" evidence="2">
    <location>
        <begin position="13"/>
        <end position="47"/>
    </location>
</feature>
<dbReference type="Gene3D" id="1.10.260.40">
    <property type="entry name" value="lambda repressor-like DNA-binding domains"/>
    <property type="match status" value="1"/>
</dbReference>
<proteinExistence type="predicted"/>
<evidence type="ECO:0000313" key="4">
    <source>
        <dbReference type="Proteomes" id="UP000019277"/>
    </source>
</evidence>
<dbReference type="GO" id="GO:0003677">
    <property type="term" value="F:DNA binding"/>
    <property type="evidence" value="ECO:0007669"/>
    <property type="project" value="InterPro"/>
</dbReference>
<accession>W7J3Z7</accession>
<protein>
    <submittedName>
        <fullName evidence="3">Transcriptional regulator, XRE family</fullName>
    </submittedName>
</protein>
<dbReference type="AlphaFoldDB" id="W7J3Z7"/>
<evidence type="ECO:0000313" key="3">
    <source>
        <dbReference type="EMBL" id="EWC63747.1"/>
    </source>
</evidence>
<feature type="region of interest" description="Disordered" evidence="1">
    <location>
        <begin position="45"/>
        <end position="68"/>
    </location>
</feature>
<name>W7J3Z7_9PSEU</name>
<keyword evidence="4" id="KW-1185">Reference proteome</keyword>